<dbReference type="CDD" id="cd17505">
    <property type="entry name" value="Ubl_SAMP1_like"/>
    <property type="match status" value="1"/>
</dbReference>
<dbReference type="SUPFAM" id="SSF54285">
    <property type="entry name" value="MoaD/ThiS"/>
    <property type="match status" value="1"/>
</dbReference>
<dbReference type="Pfam" id="PF02597">
    <property type="entry name" value="ThiS"/>
    <property type="match status" value="1"/>
</dbReference>
<dbReference type="Gene3D" id="3.10.20.30">
    <property type="match status" value="1"/>
</dbReference>
<protein>
    <submittedName>
        <fullName evidence="1">MoaD family protein</fullName>
    </submittedName>
</protein>
<accession>A0A1X7NLA5</accession>
<reference evidence="2" key="1">
    <citation type="submission" date="2017-04" db="EMBL/GenBank/DDBJ databases">
        <authorList>
            <person name="Varghese N."/>
            <person name="Submissions S."/>
        </authorList>
    </citation>
    <scope>NUCLEOTIDE SEQUENCE [LARGE SCALE GENOMIC DNA]</scope>
    <source>
        <strain evidence="2">FDF-1</strain>
    </source>
</reference>
<dbReference type="PANTHER" id="PTHR38031:SF1">
    <property type="entry name" value="SULFUR CARRIER PROTEIN CYSO"/>
    <property type="match status" value="1"/>
</dbReference>
<sequence>MWDSRVAWPILERLGRLDCGSNPRYPTTILHVNTNFNEYFINQLDMGKTMAAKKVRLFANIREKAGTSEVEVNGDTVSEILDEIITKYPNLEELIFEDGKKLRGYINILINGENVQHLEGTDSAITEKDEVAIFPPVSGG</sequence>
<dbReference type="EMBL" id="FXBN01000002">
    <property type="protein sequence ID" value="SMH38671.1"/>
    <property type="molecule type" value="Genomic_DNA"/>
</dbReference>
<proteinExistence type="predicted"/>
<dbReference type="InterPro" id="IPR016155">
    <property type="entry name" value="Mopterin_synth/thiamin_S_b"/>
</dbReference>
<dbReference type="InterPro" id="IPR052045">
    <property type="entry name" value="Sulfur_Carrier/Prot_Modifier"/>
</dbReference>
<evidence type="ECO:0000313" key="2">
    <source>
        <dbReference type="Proteomes" id="UP000193969"/>
    </source>
</evidence>
<dbReference type="InterPro" id="IPR054834">
    <property type="entry name" value="SAMP1_3"/>
</dbReference>
<dbReference type="PANTHER" id="PTHR38031">
    <property type="entry name" value="SULFUR CARRIER PROTEIN SLR0821-RELATED"/>
    <property type="match status" value="1"/>
</dbReference>
<keyword evidence="2" id="KW-1185">Reference proteome</keyword>
<dbReference type="Proteomes" id="UP000193969">
    <property type="component" value="Unassembled WGS sequence"/>
</dbReference>
<evidence type="ECO:0000313" key="1">
    <source>
        <dbReference type="EMBL" id="SMH38671.1"/>
    </source>
</evidence>
<dbReference type="InterPro" id="IPR003749">
    <property type="entry name" value="ThiS/MoaD-like"/>
</dbReference>
<dbReference type="NCBIfam" id="TIGR01687">
    <property type="entry name" value="moaD_arch"/>
    <property type="match status" value="1"/>
</dbReference>
<dbReference type="AlphaFoldDB" id="A0A1X7NLA5"/>
<organism evidence="1 2">
    <name type="scientific">Methanohalophilus portucalensis FDF-1</name>
    <dbReference type="NCBI Taxonomy" id="523843"/>
    <lineage>
        <taxon>Archaea</taxon>
        <taxon>Methanobacteriati</taxon>
        <taxon>Methanobacteriota</taxon>
        <taxon>Stenosarchaea group</taxon>
        <taxon>Methanomicrobia</taxon>
        <taxon>Methanosarcinales</taxon>
        <taxon>Methanosarcinaceae</taxon>
        <taxon>Methanohalophilus</taxon>
    </lineage>
</organism>
<gene>
    <name evidence="1" type="ORF">SAMN06264941_1284</name>
</gene>
<dbReference type="InterPro" id="IPR012675">
    <property type="entry name" value="Beta-grasp_dom_sf"/>
</dbReference>
<dbReference type="NCBIfam" id="NF041918">
    <property type="entry name" value="SAMP1"/>
    <property type="match status" value="1"/>
</dbReference>
<dbReference type="InterPro" id="IPR010038">
    <property type="entry name" value="MoaD_arc-typ"/>
</dbReference>
<name>A0A1X7NLA5_9EURY</name>